<organism evidence="2 3">
    <name type="scientific">Aquamicrobium defluvii</name>
    <dbReference type="NCBI Taxonomy" id="69279"/>
    <lineage>
        <taxon>Bacteria</taxon>
        <taxon>Pseudomonadati</taxon>
        <taxon>Pseudomonadota</taxon>
        <taxon>Alphaproteobacteria</taxon>
        <taxon>Hyphomicrobiales</taxon>
        <taxon>Phyllobacteriaceae</taxon>
        <taxon>Aquamicrobium</taxon>
    </lineage>
</organism>
<name>A0A4R6YKM6_9HYPH</name>
<keyword evidence="3" id="KW-1185">Reference proteome</keyword>
<gene>
    <name evidence="2" type="ORF">DES43_102231</name>
</gene>
<sequence>MDEGGIADLSRVMVVGRSRITQVVVAKIVQGLGLRPLVESPESAVQALRSMLPGIVVLDGGPENRDCDPPDAGACGSAPGHGRSATGAGAVVDPHGLIRQPFRARPRGCGGGQADHAGAVAARAQPACELKI</sequence>
<dbReference type="AlphaFoldDB" id="A0A4R6YKM6"/>
<evidence type="ECO:0000313" key="3">
    <source>
        <dbReference type="Proteomes" id="UP000294958"/>
    </source>
</evidence>
<comment type="caution">
    <text evidence="2">The sequence shown here is derived from an EMBL/GenBank/DDBJ whole genome shotgun (WGS) entry which is preliminary data.</text>
</comment>
<dbReference type="EMBL" id="SNZF01000002">
    <property type="protein sequence ID" value="TDR37682.1"/>
    <property type="molecule type" value="Genomic_DNA"/>
</dbReference>
<dbReference type="Proteomes" id="UP000294958">
    <property type="component" value="Unassembled WGS sequence"/>
</dbReference>
<evidence type="ECO:0000256" key="1">
    <source>
        <dbReference type="SAM" id="MobiDB-lite"/>
    </source>
</evidence>
<accession>A0A4R6YKM6</accession>
<evidence type="ECO:0000313" key="2">
    <source>
        <dbReference type="EMBL" id="TDR37682.1"/>
    </source>
</evidence>
<reference evidence="2 3" key="1">
    <citation type="submission" date="2019-03" db="EMBL/GenBank/DDBJ databases">
        <title>Genomic Encyclopedia of Type Strains, Phase IV (KMG-IV): sequencing the most valuable type-strain genomes for metagenomic binning, comparative biology and taxonomic classification.</title>
        <authorList>
            <person name="Goeker M."/>
        </authorList>
    </citation>
    <scope>NUCLEOTIDE SEQUENCE [LARGE SCALE GENOMIC DNA]</scope>
    <source>
        <strain evidence="2 3">DSM 11603</strain>
    </source>
</reference>
<protein>
    <recommendedName>
        <fullName evidence="4">Response regulatory domain-containing protein</fullName>
    </recommendedName>
</protein>
<evidence type="ECO:0008006" key="4">
    <source>
        <dbReference type="Google" id="ProtNLM"/>
    </source>
</evidence>
<proteinExistence type="predicted"/>
<feature type="region of interest" description="Disordered" evidence="1">
    <location>
        <begin position="61"/>
        <end position="90"/>
    </location>
</feature>